<dbReference type="Proteomes" id="UP001328107">
    <property type="component" value="Unassembled WGS sequence"/>
</dbReference>
<evidence type="ECO:0000313" key="12">
    <source>
        <dbReference type="EMBL" id="GMR58969.1"/>
    </source>
</evidence>
<evidence type="ECO:0000256" key="9">
    <source>
        <dbReference type="ARBA" id="ARBA00023136"/>
    </source>
</evidence>
<evidence type="ECO:0000256" key="1">
    <source>
        <dbReference type="ARBA" id="ARBA00004477"/>
    </source>
</evidence>
<keyword evidence="10" id="KW-0012">Acyltransferase</keyword>
<dbReference type="CDD" id="cd07987">
    <property type="entry name" value="LPLAT_MGAT-like"/>
    <property type="match status" value="1"/>
</dbReference>
<keyword evidence="3" id="KW-0444">Lipid biosynthesis</keyword>
<dbReference type="GO" id="GO:0004144">
    <property type="term" value="F:diacylglycerol O-acyltransferase activity"/>
    <property type="evidence" value="ECO:0007669"/>
    <property type="project" value="TreeGrafter"/>
</dbReference>
<protein>
    <recommendedName>
        <fullName evidence="11">Acyltransferase</fullName>
        <ecNumber evidence="11">2.3.1.-</ecNumber>
    </recommendedName>
</protein>
<keyword evidence="9 11" id="KW-0472">Membrane</keyword>
<organism evidence="12 13">
    <name type="scientific">Pristionchus mayeri</name>
    <dbReference type="NCBI Taxonomy" id="1317129"/>
    <lineage>
        <taxon>Eukaryota</taxon>
        <taxon>Metazoa</taxon>
        <taxon>Ecdysozoa</taxon>
        <taxon>Nematoda</taxon>
        <taxon>Chromadorea</taxon>
        <taxon>Rhabditida</taxon>
        <taxon>Rhabditina</taxon>
        <taxon>Diplogasteromorpha</taxon>
        <taxon>Diplogasteroidea</taxon>
        <taxon>Neodiplogasteridae</taxon>
        <taxon>Pristionchus</taxon>
    </lineage>
</organism>
<keyword evidence="5 11" id="KW-0812">Transmembrane</keyword>
<comment type="subcellular location">
    <subcellularLocation>
        <location evidence="1 11">Endoplasmic reticulum membrane</location>
        <topology evidence="1 11">Multi-pass membrane protein</topology>
    </subcellularLocation>
</comment>
<sequence>SSASQSSMIIRGSYFPLDVSLSILQWTADRAQNLLPSSLYDWCMGLFFSCKRTVEVLIVGGFIFLWIISPVVVCWLPVVLCLTPLWWTVPLYAAWMVYDWDTAKTGGRPIGMCRENIGWNLFADYFPLKLVKTADLDPERNYIVGSHPHGVLSIGACATFLTESTGFSKLFPGMTANILTLNGQFWFPLRREFGFAIGGAESSRASLKWSLRNPGKGRAIGIVFGGLNESLMARPGRHDLKLLNRRGFCRFALQFGADLVPLYHFGENELFDQAVGIDEQNVKNMQARIRNLIGFCPPLPLGRSLLNLPWGGILPYRKPVTSVMGAPIRVDRVDNPTDLEVDLLHQKYCDALVELFEKHKSLYNVPEDQHINFY</sequence>
<evidence type="ECO:0000256" key="7">
    <source>
        <dbReference type="ARBA" id="ARBA00022989"/>
    </source>
</evidence>
<dbReference type="AlphaFoldDB" id="A0AAN5D9I6"/>
<reference evidence="13" key="1">
    <citation type="submission" date="2022-10" db="EMBL/GenBank/DDBJ databases">
        <title>Genome assembly of Pristionchus species.</title>
        <authorList>
            <person name="Yoshida K."/>
            <person name="Sommer R.J."/>
        </authorList>
    </citation>
    <scope>NUCLEOTIDE SEQUENCE [LARGE SCALE GENOMIC DNA]</scope>
    <source>
        <strain evidence="13">RS5460</strain>
    </source>
</reference>
<dbReference type="Pfam" id="PF03982">
    <property type="entry name" value="DAGAT"/>
    <property type="match status" value="1"/>
</dbReference>
<dbReference type="GO" id="GO:0005789">
    <property type="term" value="C:endoplasmic reticulum membrane"/>
    <property type="evidence" value="ECO:0007669"/>
    <property type="project" value="UniProtKB-SubCell"/>
</dbReference>
<proteinExistence type="inferred from homology"/>
<keyword evidence="6 11" id="KW-0256">Endoplasmic reticulum</keyword>
<dbReference type="EC" id="2.3.1.-" evidence="11"/>
<dbReference type="PANTHER" id="PTHR12317:SF71">
    <property type="entry name" value="ACYLTRANSFERASE"/>
    <property type="match status" value="1"/>
</dbReference>
<evidence type="ECO:0000256" key="4">
    <source>
        <dbReference type="ARBA" id="ARBA00022679"/>
    </source>
</evidence>
<dbReference type="EMBL" id="BTRK01000006">
    <property type="protein sequence ID" value="GMR58969.1"/>
    <property type="molecule type" value="Genomic_DNA"/>
</dbReference>
<evidence type="ECO:0000256" key="8">
    <source>
        <dbReference type="ARBA" id="ARBA00023098"/>
    </source>
</evidence>
<name>A0AAN5D9I6_9BILA</name>
<keyword evidence="4 11" id="KW-0808">Transferase</keyword>
<keyword evidence="8" id="KW-0443">Lipid metabolism</keyword>
<accession>A0AAN5D9I6</accession>
<comment type="caution">
    <text evidence="11">Lacks conserved residue(s) required for the propagation of feature annotation.</text>
</comment>
<feature type="transmembrane region" description="Helical" evidence="11">
    <location>
        <begin position="56"/>
        <end position="87"/>
    </location>
</feature>
<dbReference type="InterPro" id="IPR007130">
    <property type="entry name" value="DAGAT"/>
</dbReference>
<feature type="non-terminal residue" evidence="12">
    <location>
        <position position="1"/>
    </location>
</feature>
<evidence type="ECO:0000256" key="11">
    <source>
        <dbReference type="RuleBase" id="RU367023"/>
    </source>
</evidence>
<dbReference type="PANTHER" id="PTHR12317">
    <property type="entry name" value="DIACYLGLYCEROL O-ACYLTRANSFERASE"/>
    <property type="match status" value="1"/>
</dbReference>
<evidence type="ECO:0000256" key="2">
    <source>
        <dbReference type="ARBA" id="ARBA00005420"/>
    </source>
</evidence>
<evidence type="ECO:0000256" key="6">
    <source>
        <dbReference type="ARBA" id="ARBA00022824"/>
    </source>
</evidence>
<evidence type="ECO:0000313" key="13">
    <source>
        <dbReference type="Proteomes" id="UP001328107"/>
    </source>
</evidence>
<evidence type="ECO:0000256" key="5">
    <source>
        <dbReference type="ARBA" id="ARBA00022692"/>
    </source>
</evidence>
<keyword evidence="13" id="KW-1185">Reference proteome</keyword>
<comment type="similarity">
    <text evidence="2 11">Belongs to the diacylglycerol acyltransferase family.</text>
</comment>
<evidence type="ECO:0000256" key="3">
    <source>
        <dbReference type="ARBA" id="ARBA00022516"/>
    </source>
</evidence>
<evidence type="ECO:0000256" key="10">
    <source>
        <dbReference type="ARBA" id="ARBA00023315"/>
    </source>
</evidence>
<keyword evidence="7 11" id="KW-1133">Transmembrane helix</keyword>
<gene>
    <name evidence="12" type="ORF">PMAYCL1PPCAC_29164</name>
</gene>
<dbReference type="GO" id="GO:0019432">
    <property type="term" value="P:triglyceride biosynthetic process"/>
    <property type="evidence" value="ECO:0007669"/>
    <property type="project" value="TreeGrafter"/>
</dbReference>
<comment type="caution">
    <text evidence="12">The sequence shown here is derived from an EMBL/GenBank/DDBJ whole genome shotgun (WGS) entry which is preliminary data.</text>
</comment>